<organism evidence="2 3">
    <name type="scientific">Pseudocercospora eumusae</name>
    <dbReference type="NCBI Taxonomy" id="321146"/>
    <lineage>
        <taxon>Eukaryota</taxon>
        <taxon>Fungi</taxon>
        <taxon>Dikarya</taxon>
        <taxon>Ascomycota</taxon>
        <taxon>Pezizomycotina</taxon>
        <taxon>Dothideomycetes</taxon>
        <taxon>Dothideomycetidae</taxon>
        <taxon>Mycosphaerellales</taxon>
        <taxon>Mycosphaerellaceae</taxon>
        <taxon>Pseudocercospora</taxon>
    </lineage>
</organism>
<evidence type="ECO:0000256" key="1">
    <source>
        <dbReference type="SAM" id="MobiDB-lite"/>
    </source>
</evidence>
<accession>A0A139HHM6</accession>
<dbReference type="AlphaFoldDB" id="A0A139HHM6"/>
<gene>
    <name evidence="2" type="ORF">AC578_6570</name>
</gene>
<evidence type="ECO:0000313" key="2">
    <source>
        <dbReference type="EMBL" id="KXT01975.1"/>
    </source>
</evidence>
<feature type="compositionally biased region" description="Basic residues" evidence="1">
    <location>
        <begin position="296"/>
        <end position="310"/>
    </location>
</feature>
<evidence type="ECO:0000313" key="3">
    <source>
        <dbReference type="Proteomes" id="UP000070133"/>
    </source>
</evidence>
<name>A0A139HHM6_9PEZI</name>
<protein>
    <submittedName>
        <fullName evidence="2">Uncharacterized protein</fullName>
    </submittedName>
</protein>
<feature type="compositionally biased region" description="Acidic residues" evidence="1">
    <location>
        <begin position="235"/>
        <end position="247"/>
    </location>
</feature>
<feature type="compositionally biased region" description="Basic and acidic residues" evidence="1">
    <location>
        <begin position="261"/>
        <end position="283"/>
    </location>
</feature>
<reference evidence="2 3" key="1">
    <citation type="submission" date="2015-07" db="EMBL/GenBank/DDBJ databases">
        <title>Comparative genomics of the Sigatoka disease complex on banana suggests a link between parallel evolutionary changes in Pseudocercospora fijiensis and Pseudocercospora eumusae and increased virulence on the banana host.</title>
        <authorList>
            <person name="Chang T.-C."/>
            <person name="Salvucci A."/>
            <person name="Crous P.W."/>
            <person name="Stergiopoulos I."/>
        </authorList>
    </citation>
    <scope>NUCLEOTIDE SEQUENCE [LARGE SCALE GENOMIC DNA]</scope>
    <source>
        <strain evidence="2 3">CBS 114824</strain>
    </source>
</reference>
<dbReference type="EMBL" id="LFZN01000047">
    <property type="protein sequence ID" value="KXT01975.1"/>
    <property type="molecule type" value="Genomic_DNA"/>
</dbReference>
<feature type="compositionally biased region" description="Basic and acidic residues" evidence="1">
    <location>
        <begin position="9"/>
        <end position="23"/>
    </location>
</feature>
<keyword evidence="3" id="KW-1185">Reference proteome</keyword>
<feature type="compositionally biased region" description="Basic and acidic residues" evidence="1">
    <location>
        <begin position="224"/>
        <end position="234"/>
    </location>
</feature>
<dbReference type="Proteomes" id="UP000070133">
    <property type="component" value="Unassembled WGS sequence"/>
</dbReference>
<comment type="caution">
    <text evidence="2">The sequence shown here is derived from an EMBL/GenBank/DDBJ whole genome shotgun (WGS) entry which is preliminary data.</text>
</comment>
<sequence>MPPKTGNSKAEKPAKDRTNRPKGHFRVDWSTEMETVCFLLGARYNLYRVDKDLLEQIVFRAFPIFMRAHKVAASFYDRVDFRWSPGRERDSWHKLDRLDQRSQFHGIGFTQSQLNDLATLDGVIHAWAAQLNKTLVPVPGVMQDFSNGIADPAGILHDLTDSPGGKRTALAPGEPLPADLRDKLESYWGDAIYGFTLNYTLGPGESPPKPNTTKASANPRRIKAAPEKKRSREEVEGDADTVAEEDAPTPKRVRRIAPAKSRKELPKERKRTRPDSAEDDGNKADLSNVSDDEAHRPKRPVPRAITRRRTAPSSATTSTGGDRTYVEMKEEAIAASAVPQEICMAHHDSLIFHDLEVRFKPGSDIPDSFCFPGDDVYEFGGYVFNITLDKNAPPELTHGPDRDRQSVVMAVCNTDICDKCQRDHEKITFHPEHSWNLVYRQHLLETTNGMWVFVGNQGKRLPKYTTRLPSRFVVQEVAMQFMMNGEPDPRAILKVLVCDGEEKAEDRREDG</sequence>
<proteinExistence type="predicted"/>
<dbReference type="OrthoDB" id="3647371at2759"/>
<feature type="region of interest" description="Disordered" evidence="1">
    <location>
        <begin position="203"/>
        <end position="323"/>
    </location>
</feature>
<feature type="region of interest" description="Disordered" evidence="1">
    <location>
        <begin position="1"/>
        <end position="23"/>
    </location>
</feature>